<dbReference type="AlphaFoldDB" id="A0A6A6J2M5"/>
<sequence>LYSPLSSESKNPFVPALILRDAKLLIATQSNLRLPQAQRSQMCNLKELSFSCGHKQYSIVTACPTAFRFKATPVDLPPDFCRAVVSIEECVSLPKACKEGCRRAKALEALNRRYKEANDKIEKVSERVDAVQKCLSDGQAPKYAFPGLEEKGWDTQLLKKLCAVALTQVRRLLSEYSTVKKSVLTDLDAAFTAAKLTIGEYEIEISPGNVTRMVAFDGGALEQVGAELWEGLYDLVLEIERMASEACLEELGWEMPKEDEEQCEVLRDFGSWKVGVLSGSRMDDAFVGGGVDELETAEDIGHWSCGRRMTMTMTNGAEACGD</sequence>
<dbReference type="GeneID" id="54587684"/>
<proteinExistence type="predicted"/>
<keyword evidence="3" id="KW-1185">Reference proteome</keyword>
<gene>
    <name evidence="2" type="ORF">BU26DRAFT_575558</name>
</gene>
<reference evidence="2" key="1">
    <citation type="journal article" date="2020" name="Stud. Mycol.">
        <title>101 Dothideomycetes genomes: a test case for predicting lifestyles and emergence of pathogens.</title>
        <authorList>
            <person name="Haridas S."/>
            <person name="Albert R."/>
            <person name="Binder M."/>
            <person name="Bloem J."/>
            <person name="Labutti K."/>
            <person name="Salamov A."/>
            <person name="Andreopoulos B."/>
            <person name="Baker S."/>
            <person name="Barry K."/>
            <person name="Bills G."/>
            <person name="Bluhm B."/>
            <person name="Cannon C."/>
            <person name="Castanera R."/>
            <person name="Culley D."/>
            <person name="Daum C."/>
            <person name="Ezra D."/>
            <person name="Gonzalez J."/>
            <person name="Henrissat B."/>
            <person name="Kuo A."/>
            <person name="Liang C."/>
            <person name="Lipzen A."/>
            <person name="Lutzoni F."/>
            <person name="Magnuson J."/>
            <person name="Mondo S."/>
            <person name="Nolan M."/>
            <person name="Ohm R."/>
            <person name="Pangilinan J."/>
            <person name="Park H.-J."/>
            <person name="Ramirez L."/>
            <person name="Alfaro M."/>
            <person name="Sun H."/>
            <person name="Tritt A."/>
            <person name="Yoshinaga Y."/>
            <person name="Zwiers L.-H."/>
            <person name="Turgeon B."/>
            <person name="Goodwin S."/>
            <person name="Spatafora J."/>
            <person name="Crous P."/>
            <person name="Grigoriev I."/>
        </authorList>
    </citation>
    <scope>NUCLEOTIDE SEQUENCE</scope>
    <source>
        <strain evidence="2">CBS 122368</strain>
    </source>
</reference>
<dbReference type="OrthoDB" id="3798320at2759"/>
<dbReference type="EMBL" id="ML987189">
    <property type="protein sequence ID" value="KAF2257094.1"/>
    <property type="molecule type" value="Genomic_DNA"/>
</dbReference>
<accession>A0A6A6J2M5</accession>
<evidence type="ECO:0000256" key="1">
    <source>
        <dbReference type="SAM" id="Coils"/>
    </source>
</evidence>
<dbReference type="Proteomes" id="UP000800094">
    <property type="component" value="Unassembled WGS sequence"/>
</dbReference>
<feature type="non-terminal residue" evidence="2">
    <location>
        <position position="1"/>
    </location>
</feature>
<dbReference type="RefSeq" id="XP_033692098.1">
    <property type="nucleotide sequence ID" value="XM_033834354.1"/>
</dbReference>
<evidence type="ECO:0000313" key="3">
    <source>
        <dbReference type="Proteomes" id="UP000800094"/>
    </source>
</evidence>
<evidence type="ECO:0000313" key="2">
    <source>
        <dbReference type="EMBL" id="KAF2257094.1"/>
    </source>
</evidence>
<protein>
    <submittedName>
        <fullName evidence="2">Uncharacterized protein</fullName>
    </submittedName>
</protein>
<keyword evidence="1" id="KW-0175">Coiled coil</keyword>
<feature type="coiled-coil region" evidence="1">
    <location>
        <begin position="104"/>
        <end position="134"/>
    </location>
</feature>
<organism evidence="2 3">
    <name type="scientific">Trematosphaeria pertusa</name>
    <dbReference type="NCBI Taxonomy" id="390896"/>
    <lineage>
        <taxon>Eukaryota</taxon>
        <taxon>Fungi</taxon>
        <taxon>Dikarya</taxon>
        <taxon>Ascomycota</taxon>
        <taxon>Pezizomycotina</taxon>
        <taxon>Dothideomycetes</taxon>
        <taxon>Pleosporomycetidae</taxon>
        <taxon>Pleosporales</taxon>
        <taxon>Massarineae</taxon>
        <taxon>Trematosphaeriaceae</taxon>
        <taxon>Trematosphaeria</taxon>
    </lineage>
</organism>
<name>A0A6A6J2M5_9PLEO</name>